<accession>A0ABR4IW05</accession>
<sequence length="132" mass="14674">MRATPIANPSLKSTDEHLTAVISAALALWAAKARLCASELRQSFRNFAVVEEIHPSTNTCISGRLPISCVGRHRDFFPICRCIRARTCPSTPVTATPEQHILQAIIYQPAGGDPECNHYYRQLRRARNFSPA</sequence>
<evidence type="ECO:0000313" key="2">
    <source>
        <dbReference type="Proteomes" id="UP001610446"/>
    </source>
</evidence>
<dbReference type="Proteomes" id="UP001610446">
    <property type="component" value="Unassembled WGS sequence"/>
</dbReference>
<evidence type="ECO:0000313" key="1">
    <source>
        <dbReference type="EMBL" id="KAL2831963.1"/>
    </source>
</evidence>
<organism evidence="1 2">
    <name type="scientific">Aspergillus pseudoustus</name>
    <dbReference type="NCBI Taxonomy" id="1810923"/>
    <lineage>
        <taxon>Eukaryota</taxon>
        <taxon>Fungi</taxon>
        <taxon>Dikarya</taxon>
        <taxon>Ascomycota</taxon>
        <taxon>Pezizomycotina</taxon>
        <taxon>Eurotiomycetes</taxon>
        <taxon>Eurotiomycetidae</taxon>
        <taxon>Eurotiales</taxon>
        <taxon>Aspergillaceae</taxon>
        <taxon>Aspergillus</taxon>
        <taxon>Aspergillus subgen. Nidulantes</taxon>
    </lineage>
</organism>
<comment type="caution">
    <text evidence="1">The sequence shown here is derived from an EMBL/GenBank/DDBJ whole genome shotgun (WGS) entry which is preliminary data.</text>
</comment>
<name>A0ABR4IW05_9EURO</name>
<protein>
    <submittedName>
        <fullName evidence="1">Uncharacterized protein</fullName>
    </submittedName>
</protein>
<keyword evidence="2" id="KW-1185">Reference proteome</keyword>
<reference evidence="1 2" key="1">
    <citation type="submission" date="2024-07" db="EMBL/GenBank/DDBJ databases">
        <title>Section-level genome sequencing and comparative genomics of Aspergillus sections Usti and Cavernicolus.</title>
        <authorList>
            <consortium name="Lawrence Berkeley National Laboratory"/>
            <person name="Nybo J.L."/>
            <person name="Vesth T.C."/>
            <person name="Theobald S."/>
            <person name="Frisvad J.C."/>
            <person name="Larsen T.O."/>
            <person name="Kjaerboelling I."/>
            <person name="Rothschild-Mancinelli K."/>
            <person name="Lyhne E.K."/>
            <person name="Kogle M.E."/>
            <person name="Barry K."/>
            <person name="Clum A."/>
            <person name="Na H."/>
            <person name="Ledsgaard L."/>
            <person name="Lin J."/>
            <person name="Lipzen A."/>
            <person name="Kuo A."/>
            <person name="Riley R."/>
            <person name="Mondo S."/>
            <person name="Labutti K."/>
            <person name="Haridas S."/>
            <person name="Pangalinan J."/>
            <person name="Salamov A.A."/>
            <person name="Simmons B.A."/>
            <person name="Magnuson J.K."/>
            <person name="Chen J."/>
            <person name="Drula E."/>
            <person name="Henrissat B."/>
            <person name="Wiebenga A."/>
            <person name="Lubbers R.J."/>
            <person name="Gomes A.C."/>
            <person name="Makela M.R."/>
            <person name="Stajich J."/>
            <person name="Grigoriev I.V."/>
            <person name="Mortensen U.H."/>
            <person name="De Vries R.P."/>
            <person name="Baker S.E."/>
            <person name="Andersen M.R."/>
        </authorList>
    </citation>
    <scope>NUCLEOTIDE SEQUENCE [LARGE SCALE GENOMIC DNA]</scope>
    <source>
        <strain evidence="1 2">CBS 123904</strain>
    </source>
</reference>
<proteinExistence type="predicted"/>
<dbReference type="EMBL" id="JBFXLU010000270">
    <property type="protein sequence ID" value="KAL2831963.1"/>
    <property type="molecule type" value="Genomic_DNA"/>
</dbReference>
<gene>
    <name evidence="1" type="ORF">BJY01DRAFT_105163</name>
</gene>